<evidence type="ECO:0000313" key="3">
    <source>
        <dbReference type="Proteomes" id="UP001304683"/>
    </source>
</evidence>
<feature type="compositionally biased region" description="Gly residues" evidence="1">
    <location>
        <begin position="1"/>
        <end position="12"/>
    </location>
</feature>
<evidence type="ECO:0000256" key="1">
    <source>
        <dbReference type="SAM" id="MobiDB-lite"/>
    </source>
</evidence>
<protein>
    <recommendedName>
        <fullName evidence="4">FHA domain-containing protein</fullName>
    </recommendedName>
</protein>
<proteinExistence type="predicted"/>
<feature type="compositionally biased region" description="Low complexity" evidence="1">
    <location>
        <begin position="150"/>
        <end position="164"/>
    </location>
</feature>
<feature type="region of interest" description="Disordered" evidence="1">
    <location>
        <begin position="314"/>
        <end position="378"/>
    </location>
</feature>
<evidence type="ECO:0000313" key="2">
    <source>
        <dbReference type="EMBL" id="WPD19202.1"/>
    </source>
</evidence>
<name>A0ABZ0QR29_9FIRM</name>
<feature type="compositionally biased region" description="Pro residues" evidence="1">
    <location>
        <begin position="354"/>
        <end position="365"/>
    </location>
</feature>
<evidence type="ECO:0008006" key="4">
    <source>
        <dbReference type="Google" id="ProtNLM"/>
    </source>
</evidence>
<feature type="region of interest" description="Disordered" evidence="1">
    <location>
        <begin position="140"/>
        <end position="168"/>
    </location>
</feature>
<dbReference type="RefSeq" id="WP_318750791.1">
    <property type="nucleotide sequence ID" value="NZ_CP132508.1"/>
</dbReference>
<feature type="compositionally biased region" description="Gly residues" evidence="1">
    <location>
        <begin position="367"/>
        <end position="376"/>
    </location>
</feature>
<organism evidence="2 3">
    <name type="scientific">Thermaerobacter composti</name>
    <dbReference type="NCBI Taxonomy" id="554949"/>
    <lineage>
        <taxon>Bacteria</taxon>
        <taxon>Bacillati</taxon>
        <taxon>Bacillota</taxon>
        <taxon>Clostridia</taxon>
        <taxon>Eubacteriales</taxon>
        <taxon>Clostridiales Family XVII. Incertae Sedis</taxon>
        <taxon>Thermaerobacter</taxon>
    </lineage>
</organism>
<feature type="region of interest" description="Disordered" evidence="1">
    <location>
        <begin position="1"/>
        <end position="30"/>
    </location>
</feature>
<dbReference type="EMBL" id="CP132508">
    <property type="protein sequence ID" value="WPD19202.1"/>
    <property type="molecule type" value="Genomic_DNA"/>
</dbReference>
<sequence>MHPAGGGGGGERAVGHAPAAVPSPVPPSPANDPRWLAVRALWRACGWEVPAGARDRAVRRGELARWLVRGLLRPAPEPLTDSIALAMAAGMGWLPPAWAVPAGRGAAGTAVNADQAVTWADLHAVAAAVLAPFPRPAGLAAQGAGHGSSPEPAGRRAPGAEGLAAGAGGDGAAEAMEAVTLGEAMTWYLQLLERAGRLFDGEGVVTAVDRQAGRVWVDAGALRWVLEVPRGTPVYRNGEATPLMALTPGDEVRWCAAPTEPPRRPGVDGEPGAGAGAAPMVSVSYLEAFRWVLAGTLTGVDWETRTVAVALAEGAGPGSGATAPGAGGPGGRQGPPQPGDAESARADSGGLTRPPSPWATPPPSGPGRRGAGGGLPGAVTLRVERDAPVVLNARPAGLAALRPGDRVVLHLRRATGAVRRLQATRAAAMGIVEGVDVLHGVIAVRTAHGATVWAVDAAAAVLRDGRPSRLADLRPGDAVALGQRRPGVAGYVEAWGQGIPAAAAPGDAGVPVAVDPARREIHGRGQAGAGAPGAEQP</sequence>
<gene>
    <name evidence="2" type="ORF">Q5761_00575</name>
</gene>
<feature type="compositionally biased region" description="Pro residues" evidence="1">
    <location>
        <begin position="21"/>
        <end position="30"/>
    </location>
</feature>
<accession>A0ABZ0QR29</accession>
<feature type="compositionally biased region" description="Gly residues" evidence="1">
    <location>
        <begin position="315"/>
        <end position="333"/>
    </location>
</feature>
<keyword evidence="3" id="KW-1185">Reference proteome</keyword>
<reference evidence="2 3" key="1">
    <citation type="submission" date="2023-08" db="EMBL/GenBank/DDBJ databases">
        <title>Genome sequence of Thermaerobacter compostii strain Ins1, a spore-forming filamentous bacterium isolated from a deep geothermal reservoir.</title>
        <authorList>
            <person name="Bregnard D."/>
            <person name="Gonzalez D."/>
            <person name="Junier P."/>
        </authorList>
    </citation>
    <scope>NUCLEOTIDE SEQUENCE [LARGE SCALE GENOMIC DNA]</scope>
    <source>
        <strain evidence="2 3">Ins1</strain>
    </source>
</reference>
<dbReference type="Proteomes" id="UP001304683">
    <property type="component" value="Chromosome"/>
</dbReference>